<dbReference type="PANTHER" id="PTHR10073:SF41">
    <property type="entry name" value="MISMATCH REPAIR PROTEIN, PUTATIVE (AFU_ORTHOLOGUE AFUA_8G05820)-RELATED"/>
    <property type="match status" value="1"/>
</dbReference>
<feature type="compositionally biased region" description="Polar residues" evidence="3">
    <location>
        <begin position="541"/>
        <end position="550"/>
    </location>
</feature>
<proteinExistence type="inferred from homology"/>
<keyword evidence="2" id="KW-0227">DNA damage</keyword>
<evidence type="ECO:0000256" key="2">
    <source>
        <dbReference type="ARBA" id="ARBA00022763"/>
    </source>
</evidence>
<dbReference type="GO" id="GO:0016887">
    <property type="term" value="F:ATP hydrolysis activity"/>
    <property type="evidence" value="ECO:0007669"/>
    <property type="project" value="InterPro"/>
</dbReference>
<dbReference type="GO" id="GO:0006298">
    <property type="term" value="P:mismatch repair"/>
    <property type="evidence" value="ECO:0007669"/>
    <property type="project" value="InterPro"/>
</dbReference>
<feature type="compositionally biased region" description="Polar residues" evidence="3">
    <location>
        <begin position="619"/>
        <end position="628"/>
    </location>
</feature>
<evidence type="ECO:0000313" key="6">
    <source>
        <dbReference type="Proteomes" id="UP000749293"/>
    </source>
</evidence>
<dbReference type="Gene3D" id="3.30.230.10">
    <property type="match status" value="1"/>
</dbReference>
<dbReference type="Proteomes" id="UP000749293">
    <property type="component" value="Unassembled WGS sequence"/>
</dbReference>
<dbReference type="GO" id="GO:0140664">
    <property type="term" value="F:ATP-dependent DNA damage sensor activity"/>
    <property type="evidence" value="ECO:0007669"/>
    <property type="project" value="InterPro"/>
</dbReference>
<evidence type="ECO:0000259" key="4">
    <source>
        <dbReference type="SMART" id="SM01340"/>
    </source>
</evidence>
<reference evidence="5" key="1">
    <citation type="submission" date="2020-03" db="EMBL/GenBank/DDBJ databases">
        <title>Site-based positive gene gene selection in Geosmithia morbida across the United States reveals a broad range of putative effectors and factors for local host and environmental adapation.</title>
        <authorList>
            <person name="Onufrak A."/>
            <person name="Murdoch R.W."/>
            <person name="Gazis R."/>
            <person name="Huff M."/>
            <person name="Staton M."/>
            <person name="Klingeman W."/>
            <person name="Hadziabdic D."/>
        </authorList>
    </citation>
    <scope>NUCLEOTIDE SEQUENCE</scope>
    <source>
        <strain evidence="5">1262</strain>
    </source>
</reference>
<feature type="compositionally biased region" description="Acidic residues" evidence="3">
    <location>
        <begin position="743"/>
        <end position="752"/>
    </location>
</feature>
<dbReference type="Pfam" id="PF01119">
    <property type="entry name" value="DNA_mis_repair"/>
    <property type="match status" value="1"/>
</dbReference>
<feature type="compositionally biased region" description="Polar residues" evidence="3">
    <location>
        <begin position="779"/>
        <end position="791"/>
    </location>
</feature>
<evidence type="ECO:0000256" key="1">
    <source>
        <dbReference type="ARBA" id="ARBA00006082"/>
    </source>
</evidence>
<dbReference type="RefSeq" id="XP_035321157.1">
    <property type="nucleotide sequence ID" value="XM_035469462.1"/>
</dbReference>
<feature type="domain" description="DNA mismatch repair protein S5" evidence="4">
    <location>
        <begin position="229"/>
        <end position="360"/>
    </location>
</feature>
<dbReference type="InterPro" id="IPR002099">
    <property type="entry name" value="MutL/Mlh/PMS"/>
</dbReference>
<comment type="caution">
    <text evidence="5">The sequence shown here is derived from an EMBL/GenBank/DDBJ whole genome shotgun (WGS) entry which is preliminary data.</text>
</comment>
<dbReference type="GeneID" id="55973720"/>
<feature type="compositionally biased region" description="Basic and acidic residues" evidence="3">
    <location>
        <begin position="363"/>
        <end position="387"/>
    </location>
</feature>
<dbReference type="Gene3D" id="3.30.565.10">
    <property type="entry name" value="Histidine kinase-like ATPase, C-terminal domain"/>
    <property type="match status" value="1"/>
</dbReference>
<feature type="compositionally biased region" description="Acidic residues" evidence="3">
    <location>
        <begin position="920"/>
        <end position="929"/>
    </location>
</feature>
<feature type="region of interest" description="Disordered" evidence="3">
    <location>
        <begin position="918"/>
        <end position="946"/>
    </location>
</feature>
<comment type="similarity">
    <text evidence="1">Belongs to the DNA mismatch repair MutL/HexB family.</text>
</comment>
<dbReference type="GO" id="GO:0061982">
    <property type="term" value="P:meiosis I cell cycle process"/>
    <property type="evidence" value="ECO:0007669"/>
    <property type="project" value="UniProtKB-ARBA"/>
</dbReference>
<evidence type="ECO:0000313" key="5">
    <source>
        <dbReference type="EMBL" id="KAF4122505.1"/>
    </source>
</evidence>
<dbReference type="PANTHER" id="PTHR10073">
    <property type="entry name" value="DNA MISMATCH REPAIR PROTEIN MLH, PMS, MUTL"/>
    <property type="match status" value="1"/>
</dbReference>
<name>A0A9P4YTH0_9HYPO</name>
<feature type="compositionally biased region" description="Acidic residues" evidence="3">
    <location>
        <begin position="402"/>
        <end position="411"/>
    </location>
</feature>
<dbReference type="Pfam" id="PF13589">
    <property type="entry name" value="HATPase_c_3"/>
    <property type="match status" value="1"/>
</dbReference>
<dbReference type="NCBIfam" id="TIGR00585">
    <property type="entry name" value="mutl"/>
    <property type="match status" value="1"/>
</dbReference>
<dbReference type="GO" id="GO:0032389">
    <property type="term" value="C:MutLalpha complex"/>
    <property type="evidence" value="ECO:0007669"/>
    <property type="project" value="TreeGrafter"/>
</dbReference>
<dbReference type="SUPFAM" id="SSF55874">
    <property type="entry name" value="ATPase domain of HSP90 chaperone/DNA topoisomerase II/histidine kinase"/>
    <property type="match status" value="1"/>
</dbReference>
<evidence type="ECO:0000256" key="3">
    <source>
        <dbReference type="SAM" id="MobiDB-lite"/>
    </source>
</evidence>
<sequence length="971" mass="105077">MPISALSSETVRLLGSSVAISTPTSLVKELIENAVDADATAVEVLMAANTVDRIQVRDNGHGIATQDLDSVARRSHTSKLRSIDELTRAGRGRGTLGFRGDALASINCVAGHPLTIITRTNGEPVATRIRVRPSVGGTESRRPISAPRGTTVVVEDLFGRIPVRRGHSVKGSRKTLAAVRDLMVAYALARPHIRFSLKVVGEHAPSWAYAPVSWGSMRDVVLKTFGNALASQTASAESTLLPPWAAERGTGETITMECLCPLADCDADVVRGKGCYISVDGRPITASRGTGKKIASVFRTRLSRARGQSRPISNPLMCLSIMCPAGTYDPNITPLKDEVLFSDEKSVLDCFEELCSRVYAHRNDAEESHGQEQKPGQRDDCGVRDDEPPGLLSGDGSAEPTPNDDSDDEFPDSLSDIPQLDEPAGLQHATHAHRREKGADRKPTGPQAPAHAPTPRNGGGRNADPDAESTVEENMSYRSADMRTRVRVNMARNLSSRTDEDGTADTIPIATDETAAPESKRAWRGGLTGSDLDRKAGMNPLSPTRESVLNQGVDASEVRGSVSGLANSNRHSPSERPSSRAGQRRLQDSQRHASPSTSQVPRRAGRRRGRNGQDERSESVYSGESSPARNPMEIGHLGLDFEAVPETPRPLPLQTPPQSDRRRPMGIRAPFTPPLPRAHGGNGRTDIRNGTGDPGRGARVDLEPTNRVSLKPRLLDSDTKPGIRTIATGRLRRRRGTGSDGLLPDDDDDDVEISPYDALAVPQLDHARLVHPTDGGSDQARTWGSAQSSPKMQGVPQGGPQWSHALQTLLMRSRPPSPEREPSRASERERSHGELKKGDADDGGLQERRSSEASTGDSGDPRQYYVRHERLRKQGMGQRLHSRKLPLETPLDGGAGTSLLTTTLDVSVDDVARRMTDTIHEEEETTDESDASRPGPLSFRTMRDASQVERRLRDVIDGWAAETQDGQDAPT</sequence>
<dbReference type="InterPro" id="IPR020568">
    <property type="entry name" value="Ribosomal_Su5_D2-typ_SF"/>
</dbReference>
<dbReference type="AlphaFoldDB" id="A0A9P4YTH0"/>
<feature type="region of interest" description="Disordered" evidence="3">
    <location>
        <begin position="363"/>
        <end position="897"/>
    </location>
</feature>
<dbReference type="InterPro" id="IPR013507">
    <property type="entry name" value="DNA_mismatch_S5_2-like"/>
</dbReference>
<organism evidence="5 6">
    <name type="scientific">Geosmithia morbida</name>
    <dbReference type="NCBI Taxonomy" id="1094350"/>
    <lineage>
        <taxon>Eukaryota</taxon>
        <taxon>Fungi</taxon>
        <taxon>Dikarya</taxon>
        <taxon>Ascomycota</taxon>
        <taxon>Pezizomycotina</taxon>
        <taxon>Sordariomycetes</taxon>
        <taxon>Hypocreomycetidae</taxon>
        <taxon>Hypocreales</taxon>
        <taxon>Bionectriaceae</taxon>
        <taxon>Geosmithia</taxon>
    </lineage>
</organism>
<dbReference type="EMBL" id="JAANYQ010000009">
    <property type="protein sequence ID" value="KAF4122505.1"/>
    <property type="molecule type" value="Genomic_DNA"/>
</dbReference>
<accession>A0A9P4YTH0</accession>
<dbReference type="SMART" id="SM01340">
    <property type="entry name" value="DNA_mis_repair"/>
    <property type="match status" value="1"/>
</dbReference>
<dbReference type="GO" id="GO:0005524">
    <property type="term" value="F:ATP binding"/>
    <property type="evidence" value="ECO:0007669"/>
    <property type="project" value="InterPro"/>
</dbReference>
<gene>
    <name evidence="5" type="ORF">GMORB2_7497</name>
</gene>
<dbReference type="InterPro" id="IPR036890">
    <property type="entry name" value="HATPase_C_sf"/>
</dbReference>
<dbReference type="OrthoDB" id="10263226at2759"/>
<dbReference type="GO" id="GO:0030983">
    <property type="term" value="F:mismatched DNA binding"/>
    <property type="evidence" value="ECO:0007669"/>
    <property type="project" value="InterPro"/>
</dbReference>
<protein>
    <submittedName>
        <fullName evidence="5">DNA mismatch repair protein, C-terminal domain</fullName>
    </submittedName>
</protein>
<keyword evidence="6" id="KW-1185">Reference proteome</keyword>
<dbReference type="InterPro" id="IPR014721">
    <property type="entry name" value="Ribsml_uS5_D2-typ_fold_subgr"/>
</dbReference>
<feature type="compositionally biased region" description="Basic and acidic residues" evidence="3">
    <location>
        <begin position="817"/>
        <end position="851"/>
    </location>
</feature>
<dbReference type="SUPFAM" id="SSF54211">
    <property type="entry name" value="Ribosomal protein S5 domain 2-like"/>
    <property type="match status" value="1"/>
</dbReference>
<dbReference type="InterPro" id="IPR038973">
    <property type="entry name" value="MutL/Mlh/Pms-like"/>
</dbReference>
<dbReference type="FunFam" id="3.30.565.10:FF:000017">
    <property type="entry name" value="PMS1 homolog 1, mismatch repair system component"/>
    <property type="match status" value="1"/>
</dbReference>